<gene>
    <name evidence="2" type="ORF">EZS28_020691</name>
</gene>
<organism evidence="2 3">
    <name type="scientific">Streblomastix strix</name>
    <dbReference type="NCBI Taxonomy" id="222440"/>
    <lineage>
        <taxon>Eukaryota</taxon>
        <taxon>Metamonada</taxon>
        <taxon>Preaxostyla</taxon>
        <taxon>Oxymonadida</taxon>
        <taxon>Streblomastigidae</taxon>
        <taxon>Streblomastix</taxon>
    </lineage>
</organism>
<feature type="compositionally biased region" description="Basic and acidic residues" evidence="1">
    <location>
        <begin position="1"/>
        <end position="15"/>
    </location>
</feature>
<feature type="compositionally biased region" description="Polar residues" evidence="1">
    <location>
        <begin position="78"/>
        <end position="93"/>
    </location>
</feature>
<evidence type="ECO:0000256" key="1">
    <source>
        <dbReference type="SAM" id="MobiDB-lite"/>
    </source>
</evidence>
<feature type="compositionally biased region" description="Basic and acidic residues" evidence="1">
    <location>
        <begin position="132"/>
        <end position="158"/>
    </location>
</feature>
<reference evidence="2 3" key="1">
    <citation type="submission" date="2019-03" db="EMBL/GenBank/DDBJ databases">
        <title>Single cell metagenomics reveals metabolic interactions within the superorganism composed of flagellate Streblomastix strix and complex community of Bacteroidetes bacteria on its surface.</title>
        <authorList>
            <person name="Treitli S.C."/>
            <person name="Kolisko M."/>
            <person name="Husnik F."/>
            <person name="Keeling P."/>
            <person name="Hampl V."/>
        </authorList>
    </citation>
    <scope>NUCLEOTIDE SEQUENCE [LARGE SCALE GENOMIC DNA]</scope>
    <source>
        <strain evidence="2">ST1C</strain>
    </source>
</reference>
<proteinExistence type="predicted"/>
<feature type="region of interest" description="Disordered" evidence="1">
    <location>
        <begin position="35"/>
        <end position="54"/>
    </location>
</feature>
<evidence type="ECO:0000313" key="3">
    <source>
        <dbReference type="Proteomes" id="UP000324800"/>
    </source>
</evidence>
<accession>A0A5J4VMN9</accession>
<sequence length="158" mass="18487">MHSSVDRDRQSHQGKLDINQFQMKAVKPKLYVQFDENSSQDSPSSTQLISPNTPHVAISRVHRTTQISNVIVTPTSSQTKTHFNISQNETPSPTFEIISPTNRRNKKRDNSNCREKKKIVDKRGNNNSNQNMRREEGGWRKKKKKEEDYYRLMKKEEE</sequence>
<dbReference type="AlphaFoldDB" id="A0A5J4VMN9"/>
<feature type="compositionally biased region" description="Polar residues" evidence="1">
    <location>
        <begin position="35"/>
        <end position="53"/>
    </location>
</feature>
<feature type="region of interest" description="Disordered" evidence="1">
    <location>
        <begin position="78"/>
        <end position="158"/>
    </location>
</feature>
<name>A0A5J4VMN9_9EUKA</name>
<comment type="caution">
    <text evidence="2">The sequence shown here is derived from an EMBL/GenBank/DDBJ whole genome shotgun (WGS) entry which is preliminary data.</text>
</comment>
<protein>
    <submittedName>
        <fullName evidence="2">Uncharacterized protein</fullName>
    </submittedName>
</protein>
<feature type="region of interest" description="Disordered" evidence="1">
    <location>
        <begin position="1"/>
        <end position="21"/>
    </location>
</feature>
<evidence type="ECO:0000313" key="2">
    <source>
        <dbReference type="EMBL" id="KAA6383780.1"/>
    </source>
</evidence>
<dbReference type="EMBL" id="SNRW01006076">
    <property type="protein sequence ID" value="KAA6383780.1"/>
    <property type="molecule type" value="Genomic_DNA"/>
</dbReference>
<dbReference type="Proteomes" id="UP000324800">
    <property type="component" value="Unassembled WGS sequence"/>
</dbReference>